<dbReference type="Gene3D" id="3.30.420.150">
    <property type="entry name" value="Exopolyphosphatase. Domain 2"/>
    <property type="match status" value="1"/>
</dbReference>
<evidence type="ECO:0000259" key="2">
    <source>
        <dbReference type="Pfam" id="PF02541"/>
    </source>
</evidence>
<dbReference type="InterPro" id="IPR030673">
    <property type="entry name" value="PyroPPase_GppA_Ppx"/>
</dbReference>
<gene>
    <name evidence="4" type="ORF">FU658_09565</name>
</gene>
<dbReference type="InterPro" id="IPR048950">
    <property type="entry name" value="Ppx_GppA_C"/>
</dbReference>
<keyword evidence="1" id="KW-0378">Hydrolase</keyword>
<dbReference type="PIRSF" id="PIRSF001267">
    <property type="entry name" value="Pyrophosphatase_GppA_Ppx"/>
    <property type="match status" value="1"/>
</dbReference>
<dbReference type="Pfam" id="PF21447">
    <property type="entry name" value="Ppx-GppA_III"/>
    <property type="match status" value="1"/>
</dbReference>
<evidence type="ECO:0000256" key="1">
    <source>
        <dbReference type="ARBA" id="ARBA00022801"/>
    </source>
</evidence>
<dbReference type="OrthoDB" id="9793035at2"/>
<organism evidence="4 5">
    <name type="scientific">Alkalisalibacterium limincola</name>
    <dbReference type="NCBI Taxonomy" id="2699169"/>
    <lineage>
        <taxon>Bacteria</taxon>
        <taxon>Pseudomonadati</taxon>
        <taxon>Pseudomonadota</taxon>
        <taxon>Gammaproteobacteria</taxon>
        <taxon>Lysobacterales</taxon>
        <taxon>Lysobacteraceae</taxon>
        <taxon>Alkalisalibacterium</taxon>
    </lineage>
</organism>
<dbReference type="InterPro" id="IPR003695">
    <property type="entry name" value="Ppx_GppA_N"/>
</dbReference>
<dbReference type="FunFam" id="3.30.420.150:FF:000001">
    <property type="entry name" value="Guanosine-5'-triphosphate,3'-diphosphate pyrophosphatase"/>
    <property type="match status" value="1"/>
</dbReference>
<feature type="domain" description="Ppx/GppA phosphatase N-terminal" evidence="2">
    <location>
        <begin position="27"/>
        <end position="311"/>
    </location>
</feature>
<evidence type="ECO:0000259" key="3">
    <source>
        <dbReference type="Pfam" id="PF21447"/>
    </source>
</evidence>
<keyword evidence="5" id="KW-1185">Reference proteome</keyword>
<dbReference type="PANTHER" id="PTHR30005:SF14">
    <property type="entry name" value="EXOPOLYPHOSPHATASE"/>
    <property type="match status" value="1"/>
</dbReference>
<feature type="domain" description="Ppx/GppA phosphatase C-terminal" evidence="3">
    <location>
        <begin position="318"/>
        <end position="489"/>
    </location>
</feature>
<protein>
    <submittedName>
        <fullName evidence="4">Ppx/GppA family phosphatase</fullName>
    </submittedName>
</protein>
<accession>A0A5C8KN47</accession>
<dbReference type="EMBL" id="VRTS01000006">
    <property type="protein sequence ID" value="TXK62083.1"/>
    <property type="molecule type" value="Genomic_DNA"/>
</dbReference>
<dbReference type="Pfam" id="PF02541">
    <property type="entry name" value="Ppx-GppA"/>
    <property type="match status" value="1"/>
</dbReference>
<dbReference type="InterPro" id="IPR043129">
    <property type="entry name" value="ATPase_NBD"/>
</dbReference>
<evidence type="ECO:0000313" key="5">
    <source>
        <dbReference type="Proteomes" id="UP000321248"/>
    </source>
</evidence>
<dbReference type="InterPro" id="IPR050273">
    <property type="entry name" value="GppA/Ppx_hydrolase"/>
</dbReference>
<reference evidence="4 5" key="1">
    <citation type="submission" date="2019-08" db="EMBL/GenBank/DDBJ databases">
        <authorList>
            <person name="Karlyshev A.V."/>
        </authorList>
    </citation>
    <scope>NUCLEOTIDE SEQUENCE [LARGE SCALE GENOMIC DNA]</scope>
    <source>
        <strain evidence="4 5">Alg18-2.2</strain>
    </source>
</reference>
<dbReference type="SUPFAM" id="SSF109604">
    <property type="entry name" value="HD-domain/PDEase-like"/>
    <property type="match status" value="1"/>
</dbReference>
<dbReference type="GO" id="GO:0006798">
    <property type="term" value="P:polyphosphate catabolic process"/>
    <property type="evidence" value="ECO:0007669"/>
    <property type="project" value="TreeGrafter"/>
</dbReference>
<comment type="caution">
    <text evidence="4">The sequence shown here is derived from an EMBL/GenBank/DDBJ whole genome shotgun (WGS) entry which is preliminary data.</text>
</comment>
<dbReference type="RefSeq" id="WP_147891876.1">
    <property type="nucleotide sequence ID" value="NZ_VRTS01000006.1"/>
</dbReference>
<dbReference type="CDD" id="cd24053">
    <property type="entry name" value="ASKHA_NBD_EcPPX-GppA-like"/>
    <property type="match status" value="1"/>
</dbReference>
<dbReference type="Gene3D" id="3.30.420.40">
    <property type="match status" value="1"/>
</dbReference>
<sequence>MPDSTTALKDDELLAAVDLGSNSFHMVVARYTLGEARRIDKLRDMVRMAEGLDGRGGLRPDVMQRALDALSRFGQRVRDLPHHRVRAIATNSVRSLRRPQAFLLPAETALGHPIEVVSGREEARLIYLGVLQGQPNGGHRRLVMDIGGGSTEFIIGENLDTLERESLQMGCVGTTRRFFGNGRLSPKKWNDALTEISAEFQQFATTYRHLGWNGAIGSSGTIKTIGKIAARLDEEGQGLITARAVSMIRDRLLRADHIDAIDLPALPPERRAVIAGGLLVLEAAFNELGIEAMEISKTAMREGILFDMVGRATAHDPREGSVNAMMRRYGVDETQAVRVEAAALTLFEQAAEPWDLDVEDRHMLAWAARVHEVGLAIAHSQHHQHGAYLVQHSDIAGFTRNEQQLLATLVRCQRRAIPMESIRALPERQAMVAMKLIPLLRLAVLLHRSHDRAPLPALGLEVGLHQASLRLSSNWLDQHPLTRTDLETERELLSPFGLKLHIGGNRA</sequence>
<dbReference type="PANTHER" id="PTHR30005">
    <property type="entry name" value="EXOPOLYPHOSPHATASE"/>
    <property type="match status" value="1"/>
</dbReference>
<evidence type="ECO:0000313" key="4">
    <source>
        <dbReference type="EMBL" id="TXK62083.1"/>
    </source>
</evidence>
<dbReference type="Gene3D" id="1.10.3210.10">
    <property type="entry name" value="Hypothetical protein af1432"/>
    <property type="match status" value="1"/>
</dbReference>
<name>A0A5C8KN47_9GAMM</name>
<dbReference type="Proteomes" id="UP000321248">
    <property type="component" value="Unassembled WGS sequence"/>
</dbReference>
<dbReference type="FunFam" id="3.30.420.40:FF:000023">
    <property type="entry name" value="Guanosine-5'-triphosphate,3'-diphosphate pyrophosphatase"/>
    <property type="match status" value="1"/>
</dbReference>
<dbReference type="SUPFAM" id="SSF53067">
    <property type="entry name" value="Actin-like ATPase domain"/>
    <property type="match status" value="2"/>
</dbReference>
<dbReference type="AlphaFoldDB" id="A0A5C8KN47"/>
<dbReference type="GO" id="GO:0004309">
    <property type="term" value="F:exopolyphosphatase activity"/>
    <property type="evidence" value="ECO:0007669"/>
    <property type="project" value="TreeGrafter"/>
</dbReference>
<proteinExistence type="predicted"/>